<feature type="domain" description="Glycoside hydrolase family 3 N-terminal" evidence="4">
    <location>
        <begin position="7"/>
        <end position="326"/>
    </location>
</feature>
<sequence length="534" mass="58481">MMSHELRHLIGQLMVCGFPSPYVDAHVQQLIREYHVGNVILFSRNIESLEQTRHLTQNLQQLAQDTGQDDPLLICTDQENGLVSRFSKDVPGFPGNMALGATGDDKWAYRVGQMTGAFLALAGINMDLAPVLDVNNNPLNPVIGVRSFGDNPKSVAQMGVAMIRGLEESKVIACGKHFPGHGDTQVDSHTDLPRISHHLDRMKGVELLPFEQAIHHGLSAIMTAHIVFEQLDADHPATLSPNVLQGLLRETLGFTGVITTDCLEMQAILGTVGVGQGAVMALLAGADMIMVSHHLDLQIEAMDAIYDAVVKGQLPLSRLEEAYGRIECLKTALHENVHNPQDRLPLLQAKALDLQKDVAQHALTCLYDGSQSKTEPGVSRSFPKPRRVAVVFDTGAPQMIAAGPDAVQRSLMQSIEAGLLGAEVRAFPESEALGDVEEVLHYDWLIYLSRTLGPIQEDLSLLLQAHPYAVVWLLRTPYLFPMFKEMGAKRIYALYENTPWMIQAALGALFGQSAWGSLPVQVKDYPRGYQGCAS</sequence>
<evidence type="ECO:0000256" key="2">
    <source>
        <dbReference type="ARBA" id="ARBA00022801"/>
    </source>
</evidence>
<reference evidence="5 6" key="1">
    <citation type="journal article" date="2014" name="BMC Genomics">
        <title>Comparison of environmental and isolate Sulfobacillus genomes reveals diverse carbon, sulfur, nitrogen, and hydrogen metabolisms.</title>
        <authorList>
            <person name="Justice N.B."/>
            <person name="Norman A."/>
            <person name="Brown C.T."/>
            <person name="Singh A."/>
            <person name="Thomas B.C."/>
            <person name="Banfield J.F."/>
        </authorList>
    </citation>
    <scope>NUCLEOTIDE SEQUENCE [LARGE SCALE GENOMIC DNA]</scope>
    <source>
        <strain evidence="5">AMDSBA5</strain>
    </source>
</reference>
<dbReference type="Gene3D" id="3.20.20.300">
    <property type="entry name" value="Glycoside hydrolase, family 3, N-terminal domain"/>
    <property type="match status" value="1"/>
</dbReference>
<dbReference type="InterPro" id="IPR017853">
    <property type="entry name" value="GH"/>
</dbReference>
<evidence type="ECO:0000256" key="3">
    <source>
        <dbReference type="ARBA" id="ARBA00023295"/>
    </source>
</evidence>
<dbReference type="AlphaFoldDB" id="A0A2T2WXU2"/>
<evidence type="ECO:0000313" key="5">
    <source>
        <dbReference type="EMBL" id="PSR27051.1"/>
    </source>
</evidence>
<name>A0A2T2WXU2_SULTH</name>
<comment type="caution">
    <text evidence="5">The sequence shown here is derived from an EMBL/GenBank/DDBJ whole genome shotgun (WGS) entry which is preliminary data.</text>
</comment>
<evidence type="ECO:0000256" key="1">
    <source>
        <dbReference type="ARBA" id="ARBA00005336"/>
    </source>
</evidence>
<proteinExistence type="inferred from homology"/>
<keyword evidence="3" id="KW-0326">Glycosidase</keyword>
<evidence type="ECO:0000259" key="4">
    <source>
        <dbReference type="Pfam" id="PF00933"/>
    </source>
</evidence>
<dbReference type="EMBL" id="PXYX01000016">
    <property type="protein sequence ID" value="PSR27051.1"/>
    <property type="molecule type" value="Genomic_DNA"/>
</dbReference>
<dbReference type="SUPFAM" id="SSF51445">
    <property type="entry name" value="(Trans)glycosidases"/>
    <property type="match status" value="1"/>
</dbReference>
<dbReference type="GO" id="GO:0005975">
    <property type="term" value="P:carbohydrate metabolic process"/>
    <property type="evidence" value="ECO:0007669"/>
    <property type="project" value="InterPro"/>
</dbReference>
<dbReference type="Pfam" id="PF00933">
    <property type="entry name" value="Glyco_hydro_3"/>
    <property type="match status" value="1"/>
</dbReference>
<dbReference type="GO" id="GO:0004553">
    <property type="term" value="F:hydrolase activity, hydrolyzing O-glycosyl compounds"/>
    <property type="evidence" value="ECO:0007669"/>
    <property type="project" value="InterPro"/>
</dbReference>
<protein>
    <submittedName>
        <fullName evidence="5">Beta-N-acetylhexosaminidase</fullName>
    </submittedName>
</protein>
<dbReference type="GO" id="GO:0009254">
    <property type="term" value="P:peptidoglycan turnover"/>
    <property type="evidence" value="ECO:0007669"/>
    <property type="project" value="TreeGrafter"/>
</dbReference>
<dbReference type="Proteomes" id="UP000242705">
    <property type="component" value="Unassembled WGS sequence"/>
</dbReference>
<dbReference type="PANTHER" id="PTHR30480">
    <property type="entry name" value="BETA-HEXOSAMINIDASE-RELATED"/>
    <property type="match status" value="1"/>
</dbReference>
<dbReference type="InterPro" id="IPR001764">
    <property type="entry name" value="Glyco_hydro_3_N"/>
</dbReference>
<gene>
    <name evidence="5" type="ORF">C7B47_09070</name>
</gene>
<dbReference type="InterPro" id="IPR036962">
    <property type="entry name" value="Glyco_hydro_3_N_sf"/>
</dbReference>
<evidence type="ECO:0000313" key="6">
    <source>
        <dbReference type="Proteomes" id="UP000242705"/>
    </source>
</evidence>
<dbReference type="InterPro" id="IPR050226">
    <property type="entry name" value="NagZ_Beta-hexosaminidase"/>
</dbReference>
<comment type="similarity">
    <text evidence="1">Belongs to the glycosyl hydrolase 3 family.</text>
</comment>
<dbReference type="NCBIfam" id="NF003740">
    <property type="entry name" value="PRK05337.1"/>
    <property type="match status" value="1"/>
</dbReference>
<dbReference type="PANTHER" id="PTHR30480:SF16">
    <property type="entry name" value="GLYCOSIDE HYDROLASE FAMILY 3 DOMAIN PROTEIN"/>
    <property type="match status" value="1"/>
</dbReference>
<keyword evidence="2" id="KW-0378">Hydrolase</keyword>
<organism evidence="5 6">
    <name type="scientific">Sulfobacillus thermosulfidooxidans</name>
    <dbReference type="NCBI Taxonomy" id="28034"/>
    <lineage>
        <taxon>Bacteria</taxon>
        <taxon>Bacillati</taxon>
        <taxon>Bacillota</taxon>
        <taxon>Clostridia</taxon>
        <taxon>Eubacteriales</taxon>
        <taxon>Clostridiales Family XVII. Incertae Sedis</taxon>
        <taxon>Sulfobacillus</taxon>
    </lineage>
</organism>
<dbReference type="PRINTS" id="PR00133">
    <property type="entry name" value="GLHYDRLASE3"/>
</dbReference>
<accession>A0A2T2WXU2</accession>